<feature type="region of interest" description="Disordered" evidence="1">
    <location>
        <begin position="136"/>
        <end position="159"/>
    </location>
</feature>
<evidence type="ECO:0000313" key="3">
    <source>
        <dbReference type="Proteomes" id="UP000011668"/>
    </source>
</evidence>
<organism evidence="2 3">
    <name type="scientific">Thanatephorus cucumeris (strain AG1-IA)</name>
    <name type="common">Rice sheath blight fungus</name>
    <name type="synonym">Rhizoctonia solani</name>
    <dbReference type="NCBI Taxonomy" id="983506"/>
    <lineage>
        <taxon>Eukaryota</taxon>
        <taxon>Fungi</taxon>
        <taxon>Dikarya</taxon>
        <taxon>Basidiomycota</taxon>
        <taxon>Agaricomycotina</taxon>
        <taxon>Agaricomycetes</taxon>
        <taxon>Cantharellales</taxon>
        <taxon>Ceratobasidiaceae</taxon>
        <taxon>Rhizoctonia</taxon>
        <taxon>Rhizoctonia solani AG-1</taxon>
    </lineage>
</organism>
<feature type="region of interest" description="Disordered" evidence="1">
    <location>
        <begin position="235"/>
        <end position="264"/>
    </location>
</feature>
<gene>
    <name evidence="2" type="ORF">AG1IA_07733</name>
</gene>
<comment type="caution">
    <text evidence="2">The sequence shown here is derived from an EMBL/GenBank/DDBJ whole genome shotgun (WGS) entry which is preliminary data.</text>
</comment>
<dbReference type="OrthoDB" id="3225650at2759"/>
<feature type="compositionally biased region" description="Polar residues" evidence="1">
    <location>
        <begin position="235"/>
        <end position="244"/>
    </location>
</feature>
<name>L8WPH4_THACA</name>
<proteinExistence type="predicted"/>
<dbReference type="EMBL" id="AFRT01002225">
    <property type="protein sequence ID" value="ELU38239.1"/>
    <property type="molecule type" value="Genomic_DNA"/>
</dbReference>
<accession>L8WPH4</accession>
<sequence length="463" mass="51385">MSLRYGAPILPRSGPRPMAVIRVDQSTKKQSDAGPSDSVRRAYWQLLQRAEPWVKDWRFCPKSSQFLHRHVTKVLPTGSKHRSTIMQSGQGNEYTDVLIDLIGTEDVEDESRPDPMNFSTTHPGINSALIAAQSTARPAALNRRSDSMSSSEGSSLRDRSGRFDFDRIREELVQPSIPKSHSDVSTLSWSRSVGTRGEVSVSLGGPVDIHEPELVRLASVSWNNPIFASATFFEQSRPPTASSSREFRQPGLLANPSTKDAPPISLLSPLNLNPPLSDGNLGSPPVEEPRVMDLADIPIDPSTLPIWQNIGLFDLMQSQMTSLSKALELARTDSIVLRQRCLELESQLGIKNGTPASVLEHTDLPRVPPLKRPDDLRSLTPPHDPTLERPKQTGSDPALTFIRNIDELVWRRSLFSKSPAELAALALLPDCVRNSEDVLDSRNLAAMEERIRLWESIVRRTQT</sequence>
<keyword evidence="3" id="KW-1185">Reference proteome</keyword>
<feature type="region of interest" description="Disordered" evidence="1">
    <location>
        <begin position="359"/>
        <end position="396"/>
    </location>
</feature>
<dbReference type="HOGENOM" id="CLU_038728_0_0_1"/>
<evidence type="ECO:0000313" key="2">
    <source>
        <dbReference type="EMBL" id="ELU38239.1"/>
    </source>
</evidence>
<dbReference type="Proteomes" id="UP000011668">
    <property type="component" value="Unassembled WGS sequence"/>
</dbReference>
<dbReference type="AlphaFoldDB" id="L8WPH4"/>
<protein>
    <submittedName>
        <fullName evidence="2">Uncharacterized protein</fullName>
    </submittedName>
</protein>
<evidence type="ECO:0000256" key="1">
    <source>
        <dbReference type="SAM" id="MobiDB-lite"/>
    </source>
</evidence>
<reference evidence="2 3" key="1">
    <citation type="journal article" date="2013" name="Nat. Commun.">
        <title>The evolution and pathogenic mechanisms of the rice sheath blight pathogen.</title>
        <authorList>
            <person name="Zheng A."/>
            <person name="Lin R."/>
            <person name="Xu L."/>
            <person name="Qin P."/>
            <person name="Tang C."/>
            <person name="Ai P."/>
            <person name="Zhang D."/>
            <person name="Liu Y."/>
            <person name="Sun Z."/>
            <person name="Feng H."/>
            <person name="Wang Y."/>
            <person name="Chen Y."/>
            <person name="Liang X."/>
            <person name="Fu R."/>
            <person name="Li Q."/>
            <person name="Zhang J."/>
            <person name="Yu X."/>
            <person name="Xie Z."/>
            <person name="Ding L."/>
            <person name="Guan P."/>
            <person name="Tang J."/>
            <person name="Liang Y."/>
            <person name="Wang S."/>
            <person name="Deng Q."/>
            <person name="Li S."/>
            <person name="Zhu J."/>
            <person name="Wang L."/>
            <person name="Liu H."/>
            <person name="Li P."/>
        </authorList>
    </citation>
    <scope>NUCLEOTIDE SEQUENCE [LARGE SCALE GENOMIC DNA]</scope>
    <source>
        <strain evidence="3">AG-1 IA</strain>
    </source>
</reference>